<evidence type="ECO:0000256" key="1">
    <source>
        <dbReference type="SAM" id="SignalP"/>
    </source>
</evidence>
<dbReference type="Proteomes" id="UP000178485">
    <property type="component" value="Chromosome i"/>
</dbReference>
<protein>
    <submittedName>
        <fullName evidence="2">Uncharacterized protein</fullName>
    </submittedName>
</protein>
<feature type="signal peptide" evidence="1">
    <location>
        <begin position="1"/>
        <end position="18"/>
    </location>
</feature>
<reference evidence="2 3" key="1">
    <citation type="submission" date="2016-08" db="EMBL/GenBank/DDBJ databases">
        <authorList>
            <person name="Seilhamer J.J."/>
        </authorList>
    </citation>
    <scope>NUCLEOTIDE SEQUENCE [LARGE SCALE GENOMIC DNA]</scope>
    <source>
        <strain evidence="2">ING2-E5A</strain>
    </source>
</reference>
<organism evidence="2 3">
    <name type="scientific">Petrimonas mucosa</name>
    <dbReference type="NCBI Taxonomy" id="1642646"/>
    <lineage>
        <taxon>Bacteria</taxon>
        <taxon>Pseudomonadati</taxon>
        <taxon>Bacteroidota</taxon>
        <taxon>Bacteroidia</taxon>
        <taxon>Bacteroidales</taxon>
        <taxon>Dysgonomonadaceae</taxon>
        <taxon>Petrimonas</taxon>
    </lineage>
</organism>
<evidence type="ECO:0000313" key="2">
    <source>
        <dbReference type="EMBL" id="SCM56528.1"/>
    </source>
</evidence>
<dbReference type="KEGG" id="pmuc:ING2E5A_0922"/>
<gene>
    <name evidence="2" type="ORF">ING2E5A_0922</name>
</gene>
<feature type="chain" id="PRO_5009603827" evidence="1">
    <location>
        <begin position="19"/>
        <end position="347"/>
    </location>
</feature>
<name>A0A1G4G5J4_9BACT</name>
<dbReference type="AlphaFoldDB" id="A0A1G4G5J4"/>
<evidence type="ECO:0000313" key="3">
    <source>
        <dbReference type="Proteomes" id="UP000178485"/>
    </source>
</evidence>
<keyword evidence="1" id="KW-0732">Signal</keyword>
<proteinExistence type="predicted"/>
<dbReference type="PROSITE" id="PS51257">
    <property type="entry name" value="PROKAR_LIPOPROTEIN"/>
    <property type="match status" value="1"/>
</dbReference>
<dbReference type="EMBL" id="LT608328">
    <property type="protein sequence ID" value="SCM56528.1"/>
    <property type="molecule type" value="Genomic_DNA"/>
</dbReference>
<keyword evidence="3" id="KW-1185">Reference proteome</keyword>
<accession>A0A1G4G5J4</accession>
<sequence length="347" mass="38228">MNMKFRLFLLAAVALVLAGCSSETIEYWNDQLPDLPKGKVLQVTASFDEPVGTRGSLEEYGTTIVKTIGFRWDTTDIIQYSFEQDGTKYSNIANVDSVGVEGKTAFFTVEIPVGIDTESPYTLYGFRSGRWPFKTVGSVLDAGDPTIAILPTDQYDYKSTLADQAIVFSLWGKKVIEPDMENISIPFQHFGSMMTLHLKNVGTTPVTDLHSVALQTNPSTNWILNRQSGEGLATFNMATGNYVTLSESTTLTFFPTDSIIEPDEVQTYYAWFIPKTDYLVGNLRIATIKSPGATMSDATGISEGKVINRTMQTGKNYILFSSISVDTTAVPPLPYLVHFTDSTFAIP</sequence>